<dbReference type="PANTHER" id="PTHR21235:SF2">
    <property type="entry name" value="IMIDAZOLE GLYCEROL PHOSPHATE SYNTHASE HISHF"/>
    <property type="match status" value="1"/>
</dbReference>
<evidence type="ECO:0000256" key="4">
    <source>
        <dbReference type="ARBA" id="ARBA00011152"/>
    </source>
</evidence>
<reference evidence="14 16" key="2">
    <citation type="submission" date="2018-06" db="EMBL/GenBank/DDBJ databases">
        <authorList>
            <consortium name="Pathogen Informatics"/>
            <person name="Doyle S."/>
        </authorList>
    </citation>
    <scope>NUCLEOTIDE SEQUENCE [LARGE SCALE GENOMIC DNA]</scope>
    <source>
        <strain evidence="14 16">NCTC10338</strain>
    </source>
</reference>
<keyword evidence="5 11" id="KW-0963">Cytoplasm</keyword>
<proteinExistence type="inferred from homology"/>
<dbReference type="UniPathway" id="UPA00031">
    <property type="reaction ID" value="UER00010"/>
</dbReference>
<dbReference type="CDD" id="cd04731">
    <property type="entry name" value="HisF"/>
    <property type="match status" value="1"/>
</dbReference>
<keyword evidence="7 11" id="KW-0368">Histidine biosynthesis</keyword>
<dbReference type="GO" id="GO:0000107">
    <property type="term" value="F:imidazoleglycerol-phosphate synthase activity"/>
    <property type="evidence" value="ECO:0007669"/>
    <property type="project" value="UniProtKB-UniRule"/>
</dbReference>
<feature type="active site" evidence="11">
    <location>
        <position position="11"/>
    </location>
</feature>
<dbReference type="PANTHER" id="PTHR21235">
    <property type="entry name" value="IMIDAZOLE GLYCEROL PHOSPHATE SYNTHASE SUBUNIT HISF/H IGP SYNTHASE SUBUNIT HISF/H"/>
    <property type="match status" value="1"/>
</dbReference>
<evidence type="ECO:0000256" key="6">
    <source>
        <dbReference type="ARBA" id="ARBA00022605"/>
    </source>
</evidence>
<sequence length="253" mass="27439">MLTKRIIPCLDVKEGRVVKGVQFVSLRDAGDPVELAKFYDEQGADELVFLDISASHEGRDTMVDVVRQTAATLAIPFTVGGGIRSLEDMKRILRAGADKVSVNTSALERPALIKEGSDYFGAQCIVVAIDARYSEEDGTWMVYTHGGRNKTSWQVIEWAKEAVRLGAGEILLTSMNQDGEKSGFDLALTKAVRQAVTVPVIASGGAGNAEHFYEVLADDVDADAALAASIFHYKETSVAQVKQYLREKGVAVR</sequence>
<evidence type="ECO:0000256" key="3">
    <source>
        <dbReference type="ARBA" id="ARBA00009667"/>
    </source>
</evidence>
<organism evidence="13 15">
    <name type="scientific">Lysinibacillus sphaericus</name>
    <name type="common">Bacillus sphaericus</name>
    <dbReference type="NCBI Taxonomy" id="1421"/>
    <lineage>
        <taxon>Bacteria</taxon>
        <taxon>Bacillati</taxon>
        <taxon>Bacillota</taxon>
        <taxon>Bacilli</taxon>
        <taxon>Bacillales</taxon>
        <taxon>Bacillaceae</taxon>
        <taxon>Lysinibacillus</taxon>
    </lineage>
</organism>
<dbReference type="InterPro" id="IPR004651">
    <property type="entry name" value="HisF"/>
</dbReference>
<evidence type="ECO:0000256" key="1">
    <source>
        <dbReference type="ARBA" id="ARBA00004496"/>
    </source>
</evidence>
<evidence type="ECO:0000256" key="10">
    <source>
        <dbReference type="ARBA" id="ARBA00047838"/>
    </source>
</evidence>
<dbReference type="InterPro" id="IPR013785">
    <property type="entry name" value="Aldolase_TIM"/>
</dbReference>
<dbReference type="AlphaFoldDB" id="A0A2S0JWS9"/>
<comment type="catalytic activity">
    <reaction evidence="10 11">
        <text>5-[(5-phospho-1-deoxy-D-ribulos-1-ylimino)methylamino]-1-(5-phospho-beta-D-ribosyl)imidazole-4-carboxamide + L-glutamine = D-erythro-1-(imidazol-4-yl)glycerol 3-phosphate + 5-amino-1-(5-phospho-beta-D-ribosyl)imidazole-4-carboxamide + L-glutamate + H(+)</text>
        <dbReference type="Rhea" id="RHEA:24793"/>
        <dbReference type="ChEBI" id="CHEBI:15378"/>
        <dbReference type="ChEBI" id="CHEBI:29985"/>
        <dbReference type="ChEBI" id="CHEBI:58278"/>
        <dbReference type="ChEBI" id="CHEBI:58359"/>
        <dbReference type="ChEBI" id="CHEBI:58475"/>
        <dbReference type="ChEBI" id="CHEBI:58525"/>
        <dbReference type="EC" id="4.3.2.10"/>
    </reaction>
</comment>
<evidence type="ECO:0000313" key="15">
    <source>
        <dbReference type="Proteomes" id="UP000238825"/>
    </source>
</evidence>
<dbReference type="NCBIfam" id="TIGR00735">
    <property type="entry name" value="hisF"/>
    <property type="match status" value="1"/>
</dbReference>
<comment type="subunit">
    <text evidence="4 11">Heterodimer of HisH and HisF.</text>
</comment>
<evidence type="ECO:0000256" key="2">
    <source>
        <dbReference type="ARBA" id="ARBA00005091"/>
    </source>
</evidence>
<dbReference type="GeneID" id="48275409"/>
<reference evidence="13 15" key="1">
    <citation type="submission" date="2017-03" db="EMBL/GenBank/DDBJ databases">
        <title>The whole genome sequencing and assembly of Lysinibacillus sphaericus DSM 28T strain.</title>
        <authorList>
            <person name="Lee Y.-J."/>
            <person name="Yi H."/>
            <person name="Bahn Y.-S."/>
            <person name="Kim J.F."/>
            <person name="Lee D.-W."/>
        </authorList>
    </citation>
    <scope>NUCLEOTIDE SEQUENCE [LARGE SCALE GENOMIC DNA]</scope>
    <source>
        <strain evidence="13 15">DSM 28</strain>
    </source>
</reference>
<dbReference type="Proteomes" id="UP000238825">
    <property type="component" value="Chromosome"/>
</dbReference>
<keyword evidence="6 11" id="KW-0028">Amino-acid biosynthesis</keyword>
<dbReference type="InterPro" id="IPR011060">
    <property type="entry name" value="RibuloseP-bd_barrel"/>
</dbReference>
<dbReference type="Proteomes" id="UP000255295">
    <property type="component" value="Unassembled WGS sequence"/>
</dbReference>
<dbReference type="RefSeq" id="WP_024363892.1">
    <property type="nucleotide sequence ID" value="NZ_BJNS01000034.1"/>
</dbReference>
<evidence type="ECO:0000256" key="12">
    <source>
        <dbReference type="RuleBase" id="RU003657"/>
    </source>
</evidence>
<comment type="subcellular location">
    <subcellularLocation>
        <location evidence="1 11">Cytoplasm</location>
    </subcellularLocation>
</comment>
<dbReference type="GO" id="GO:0016829">
    <property type="term" value="F:lyase activity"/>
    <property type="evidence" value="ECO:0007669"/>
    <property type="project" value="UniProtKB-KW"/>
</dbReference>
<dbReference type="FunFam" id="3.20.20.70:FF:000006">
    <property type="entry name" value="Imidazole glycerol phosphate synthase subunit HisF"/>
    <property type="match status" value="1"/>
</dbReference>
<accession>A0A2S0JWS9</accession>
<evidence type="ECO:0000256" key="5">
    <source>
        <dbReference type="ARBA" id="ARBA00022490"/>
    </source>
</evidence>
<evidence type="ECO:0000313" key="16">
    <source>
        <dbReference type="Proteomes" id="UP000255295"/>
    </source>
</evidence>
<comment type="similarity">
    <text evidence="3 11 12">Belongs to the HisA/HisF family.</text>
</comment>
<dbReference type="Pfam" id="PF00977">
    <property type="entry name" value="His_biosynth"/>
    <property type="match status" value="1"/>
</dbReference>
<dbReference type="InterPro" id="IPR006062">
    <property type="entry name" value="His_biosynth"/>
</dbReference>
<dbReference type="EMBL" id="CP019980">
    <property type="protein sequence ID" value="AVK95546.1"/>
    <property type="molecule type" value="Genomic_DNA"/>
</dbReference>
<comment type="pathway">
    <text evidence="2 11">Amino-acid biosynthesis; L-histidine biosynthesis; L-histidine from 5-phospho-alpha-D-ribose 1-diphosphate: step 5/9.</text>
</comment>
<evidence type="ECO:0000256" key="11">
    <source>
        <dbReference type="HAMAP-Rule" id="MF_01013"/>
    </source>
</evidence>
<dbReference type="InterPro" id="IPR050064">
    <property type="entry name" value="IGPS_HisA/HisF"/>
</dbReference>
<dbReference type="GO" id="GO:0005737">
    <property type="term" value="C:cytoplasm"/>
    <property type="evidence" value="ECO:0007669"/>
    <property type="project" value="UniProtKB-SubCell"/>
</dbReference>
<dbReference type="HAMAP" id="MF_01013">
    <property type="entry name" value="HisF"/>
    <property type="match status" value="1"/>
</dbReference>
<keyword evidence="8 11" id="KW-0456">Lyase</keyword>
<dbReference type="Gene3D" id="3.20.20.70">
    <property type="entry name" value="Aldolase class I"/>
    <property type="match status" value="1"/>
</dbReference>
<evidence type="ECO:0000256" key="9">
    <source>
        <dbReference type="ARBA" id="ARBA00025475"/>
    </source>
</evidence>
<protein>
    <recommendedName>
        <fullName evidence="11">Imidazole glycerol phosphate synthase subunit HisF</fullName>
        <ecNumber evidence="11">4.3.2.10</ecNumber>
    </recommendedName>
    <alternativeName>
        <fullName evidence="11">IGP synthase cyclase subunit</fullName>
    </alternativeName>
    <alternativeName>
        <fullName evidence="11">IGP synthase subunit HisF</fullName>
    </alternativeName>
    <alternativeName>
        <fullName evidence="11">ImGP synthase subunit HisF</fullName>
        <shortName evidence="11">IGPS subunit HisF</shortName>
    </alternativeName>
</protein>
<comment type="function">
    <text evidence="9 11">IGPS catalyzes the conversion of PRFAR and glutamine to IGP, AICAR and glutamate. The HisF subunit catalyzes the cyclization activity that produces IGP and AICAR from PRFAR using the ammonia provided by the HisH subunit.</text>
</comment>
<dbReference type="EC" id="4.3.2.10" evidence="11"/>
<evidence type="ECO:0000313" key="13">
    <source>
        <dbReference type="EMBL" id="AVK95546.1"/>
    </source>
</evidence>
<dbReference type="EMBL" id="UFSZ01000001">
    <property type="protein sequence ID" value="SUV18795.1"/>
    <property type="molecule type" value="Genomic_DNA"/>
</dbReference>
<evidence type="ECO:0000256" key="7">
    <source>
        <dbReference type="ARBA" id="ARBA00023102"/>
    </source>
</evidence>
<name>A0A2S0JWS9_LYSSH</name>
<evidence type="ECO:0000313" key="14">
    <source>
        <dbReference type="EMBL" id="SUV18795.1"/>
    </source>
</evidence>
<feature type="active site" evidence="11">
    <location>
        <position position="130"/>
    </location>
</feature>
<dbReference type="SUPFAM" id="SSF51366">
    <property type="entry name" value="Ribulose-phoshate binding barrel"/>
    <property type="match status" value="1"/>
</dbReference>
<dbReference type="GO" id="GO:0000105">
    <property type="term" value="P:L-histidine biosynthetic process"/>
    <property type="evidence" value="ECO:0007669"/>
    <property type="project" value="UniProtKB-UniRule"/>
</dbReference>
<gene>
    <name evidence="11 14" type="primary">hisF</name>
    <name evidence="13" type="ORF">LS41612_04295</name>
    <name evidence="14" type="ORF">NCTC10338_03921</name>
</gene>
<evidence type="ECO:0000256" key="8">
    <source>
        <dbReference type="ARBA" id="ARBA00023239"/>
    </source>
</evidence>